<accession>A0A9P0E6E1</accession>
<protein>
    <submittedName>
        <fullName evidence="1">Uncharacterized protein</fullName>
    </submittedName>
</protein>
<proteinExistence type="predicted"/>
<sequence length="103" mass="11451">MIDLLRYIPPEHHDYFKSLSHAQNASVFCIISHDPAEYKAPFKEPTVSPANDPQSEVARVKRAERVEGFAPLSVAINYNYRWGATQPAPPPLPVIADISSFCG</sequence>
<name>A0A9P0E6E1_NEZVI</name>
<organism evidence="1 2">
    <name type="scientific">Nezara viridula</name>
    <name type="common">Southern green stink bug</name>
    <name type="synonym">Cimex viridulus</name>
    <dbReference type="NCBI Taxonomy" id="85310"/>
    <lineage>
        <taxon>Eukaryota</taxon>
        <taxon>Metazoa</taxon>
        <taxon>Ecdysozoa</taxon>
        <taxon>Arthropoda</taxon>
        <taxon>Hexapoda</taxon>
        <taxon>Insecta</taxon>
        <taxon>Pterygota</taxon>
        <taxon>Neoptera</taxon>
        <taxon>Paraneoptera</taxon>
        <taxon>Hemiptera</taxon>
        <taxon>Heteroptera</taxon>
        <taxon>Panheteroptera</taxon>
        <taxon>Pentatomomorpha</taxon>
        <taxon>Pentatomoidea</taxon>
        <taxon>Pentatomidae</taxon>
        <taxon>Pentatominae</taxon>
        <taxon>Nezara</taxon>
    </lineage>
</organism>
<dbReference type="AlphaFoldDB" id="A0A9P0E6E1"/>
<evidence type="ECO:0000313" key="2">
    <source>
        <dbReference type="Proteomes" id="UP001152798"/>
    </source>
</evidence>
<gene>
    <name evidence="1" type="ORF">NEZAVI_LOCUS3309</name>
</gene>
<keyword evidence="2" id="KW-1185">Reference proteome</keyword>
<dbReference type="Proteomes" id="UP001152798">
    <property type="component" value="Chromosome 1"/>
</dbReference>
<dbReference type="OrthoDB" id="10418245at2759"/>
<reference evidence="1" key="1">
    <citation type="submission" date="2022-01" db="EMBL/GenBank/DDBJ databases">
        <authorList>
            <person name="King R."/>
        </authorList>
    </citation>
    <scope>NUCLEOTIDE SEQUENCE</scope>
</reference>
<evidence type="ECO:0000313" key="1">
    <source>
        <dbReference type="EMBL" id="CAH1392501.1"/>
    </source>
</evidence>
<dbReference type="EMBL" id="OV725077">
    <property type="protein sequence ID" value="CAH1392501.1"/>
    <property type="molecule type" value="Genomic_DNA"/>
</dbReference>